<dbReference type="InterPro" id="IPR012166">
    <property type="entry name" value="Uncharacterised_RocB"/>
</dbReference>
<gene>
    <name evidence="3" type="ORF">O7A60_24150</name>
</gene>
<dbReference type="InterPro" id="IPR002933">
    <property type="entry name" value="Peptidase_M20"/>
</dbReference>
<evidence type="ECO:0000313" key="4">
    <source>
        <dbReference type="Proteomes" id="UP001387293"/>
    </source>
</evidence>
<dbReference type="PANTHER" id="PTHR43808">
    <property type="entry name" value="ACETYLORNITHINE DEACETYLASE"/>
    <property type="match status" value="1"/>
</dbReference>
<dbReference type="InterPro" id="IPR050072">
    <property type="entry name" value="Peptidase_M20A"/>
</dbReference>
<protein>
    <submittedName>
        <fullName evidence="3">M20/M25/M40 family metallo-hydrolase</fullName>
    </submittedName>
</protein>
<dbReference type="PIRSF" id="PIRSF010386">
    <property type="entry name" value="RocB"/>
    <property type="match status" value="1"/>
</dbReference>
<reference evidence="3 4" key="1">
    <citation type="submission" date="2022-12" db="EMBL/GenBank/DDBJ databases">
        <authorList>
            <person name="Muema E."/>
        </authorList>
    </citation>
    <scope>NUCLEOTIDE SEQUENCE [LARGE SCALE GENOMIC DNA]</scope>
    <source>
        <strain evidence="4">1326</strain>
    </source>
</reference>
<evidence type="ECO:0000256" key="1">
    <source>
        <dbReference type="ARBA" id="ARBA00022801"/>
    </source>
</evidence>
<dbReference type="InterPro" id="IPR001261">
    <property type="entry name" value="ArgE/DapE_CS"/>
</dbReference>
<keyword evidence="1" id="KW-0378">Hydrolase</keyword>
<organism evidence="3 4">
    <name type="scientific">Mesorhizobium salmacidum</name>
    <dbReference type="NCBI Taxonomy" id="3015171"/>
    <lineage>
        <taxon>Bacteria</taxon>
        <taxon>Pseudomonadati</taxon>
        <taxon>Pseudomonadota</taxon>
        <taxon>Alphaproteobacteria</taxon>
        <taxon>Hyphomicrobiales</taxon>
        <taxon>Phyllobacteriaceae</taxon>
        <taxon>Mesorhizobium</taxon>
    </lineage>
</organism>
<keyword evidence="4" id="KW-1185">Reference proteome</keyword>
<keyword evidence="2" id="KW-0862">Zinc</keyword>
<comment type="caution">
    <text evidence="3">The sequence shown here is derived from an EMBL/GenBank/DDBJ whole genome shotgun (WGS) entry which is preliminary data.</text>
</comment>
<accession>A0ABU8L1K5</accession>
<dbReference type="Gene3D" id="3.40.630.10">
    <property type="entry name" value="Zn peptidases"/>
    <property type="match status" value="1"/>
</dbReference>
<dbReference type="EMBL" id="JAPYKS010000020">
    <property type="protein sequence ID" value="MEI9411838.1"/>
    <property type="molecule type" value="Genomic_DNA"/>
</dbReference>
<dbReference type="RefSeq" id="WP_337108304.1">
    <property type="nucleotide sequence ID" value="NZ_JAPYKS010000020.1"/>
</dbReference>
<dbReference type="PANTHER" id="PTHR43808:SF27">
    <property type="entry name" value="PROTEIN ROCB"/>
    <property type="match status" value="1"/>
</dbReference>
<evidence type="ECO:0000313" key="3">
    <source>
        <dbReference type="EMBL" id="MEI9411838.1"/>
    </source>
</evidence>
<evidence type="ECO:0000256" key="2">
    <source>
        <dbReference type="ARBA" id="ARBA00022833"/>
    </source>
</evidence>
<dbReference type="Pfam" id="PF01546">
    <property type="entry name" value="Peptidase_M20"/>
    <property type="match status" value="1"/>
</dbReference>
<proteinExistence type="predicted"/>
<name>A0ABU8L1K5_9HYPH</name>
<dbReference type="Proteomes" id="UP001387293">
    <property type="component" value="Unassembled WGS sequence"/>
</dbReference>
<dbReference type="SUPFAM" id="SSF53187">
    <property type="entry name" value="Zn-dependent exopeptidases"/>
    <property type="match status" value="1"/>
</dbReference>
<dbReference type="PROSITE" id="PS00758">
    <property type="entry name" value="ARGE_DAPE_CPG2_1"/>
    <property type="match status" value="1"/>
</dbReference>
<sequence>MTHAPIATLSSRAQRWAIGLTEQKSITGTDGEAAFGPWLAAHLREQAAFQDAEVWTIEVKPQDGRHSVAMLLRGSGRSTVLLTGHYDTVGTSDYGQLEHLATRPDALTKALRDSLVLAKAPAAVLAHEDFAGGEFVAGRGLLDMKAGLAAGLAVCAEFAESAKPVGNLLFIAVPDEENNSAGARKAAQILPGLCEERDLDLLAVINLDAIADDGDGSKGRVIALGIVGKLLPAAWVVGVPTHSGFPLNGPNAGAIAAAIAARIEWAPELTDACGTAPGTPPSLLGIADGKTRYDVTTPGTAHATFNVLSYRRTPDEVLDRFDSLCAEAASNLLREFRHRVSAQHETGLLEMVQLIPVHRYETLLARIDQSERTRFEGVSASIAAGDQPLPEKCRLLTEQAWELSRLAGPAIVTGFGSIPYLPTNLSAQPAAVRLRAAAIDVANEAAARYGNVVTCADYFAGISDMSFFGEADESSLDIVARNTPAWKDAVRWPPKRALANIPTINIGPWGRDYHTPLERLHVGYSFTVLPRLIRDVCARLLQPDAS</sequence>